<dbReference type="InterPro" id="IPR011050">
    <property type="entry name" value="Pectin_lyase_fold/virulence"/>
</dbReference>
<dbReference type="Gene3D" id="2.160.20.10">
    <property type="entry name" value="Single-stranded right-handed beta-helix, Pectin lyase-like"/>
    <property type="match status" value="4"/>
</dbReference>
<proteinExistence type="predicted"/>
<dbReference type="InterPro" id="IPR039448">
    <property type="entry name" value="Beta_helix"/>
</dbReference>
<dbReference type="SMART" id="SM00710">
    <property type="entry name" value="PbH1"/>
    <property type="match status" value="6"/>
</dbReference>
<dbReference type="AlphaFoldDB" id="B4D327"/>
<dbReference type="InterPro" id="IPR052052">
    <property type="entry name" value="Polysaccharide_Lyase_9"/>
</dbReference>
<evidence type="ECO:0000259" key="6">
    <source>
        <dbReference type="PROSITE" id="PS50853"/>
    </source>
</evidence>
<keyword evidence="3 5" id="KW-0732">Signal</keyword>
<dbReference type="SMART" id="SM00060">
    <property type="entry name" value="FN3"/>
    <property type="match status" value="1"/>
</dbReference>
<dbReference type="eggNOG" id="COG5434">
    <property type="taxonomic scope" value="Bacteria"/>
</dbReference>
<evidence type="ECO:0000256" key="5">
    <source>
        <dbReference type="SAM" id="SignalP"/>
    </source>
</evidence>
<dbReference type="GO" id="GO:0016837">
    <property type="term" value="F:carbon-oxygen lyase activity, acting on polysaccharides"/>
    <property type="evidence" value="ECO:0007669"/>
    <property type="project" value="TreeGrafter"/>
</dbReference>
<dbReference type="GO" id="GO:0005576">
    <property type="term" value="C:extracellular region"/>
    <property type="evidence" value="ECO:0007669"/>
    <property type="project" value="UniProtKB-SubCell"/>
</dbReference>
<dbReference type="SUPFAM" id="SSF49363">
    <property type="entry name" value="Purple acid phosphatase, N-terminal domain"/>
    <property type="match status" value="1"/>
</dbReference>
<dbReference type="Proteomes" id="UP000005824">
    <property type="component" value="Unassembled WGS sequence"/>
</dbReference>
<evidence type="ECO:0000313" key="8">
    <source>
        <dbReference type="Proteomes" id="UP000005824"/>
    </source>
</evidence>
<dbReference type="Pfam" id="PF13229">
    <property type="entry name" value="Beta_helix"/>
    <property type="match status" value="1"/>
</dbReference>
<comment type="subcellular location">
    <subcellularLocation>
        <location evidence="1">Secreted</location>
    </subcellularLocation>
</comment>
<dbReference type="PANTHER" id="PTHR40088:SF2">
    <property type="entry name" value="SECRETED SUGAR HYDROLASE"/>
    <property type="match status" value="1"/>
</dbReference>
<keyword evidence="8" id="KW-1185">Reference proteome</keyword>
<dbReference type="GO" id="GO:0046872">
    <property type="term" value="F:metal ion binding"/>
    <property type="evidence" value="ECO:0007669"/>
    <property type="project" value="InterPro"/>
</dbReference>
<dbReference type="Pfam" id="PF16656">
    <property type="entry name" value="Pur_ac_phosph_N"/>
    <property type="match status" value="1"/>
</dbReference>
<keyword evidence="2" id="KW-0964">Secreted</keyword>
<evidence type="ECO:0000256" key="2">
    <source>
        <dbReference type="ARBA" id="ARBA00022525"/>
    </source>
</evidence>
<dbReference type="InterPro" id="IPR006626">
    <property type="entry name" value="PbH1"/>
</dbReference>
<evidence type="ECO:0000256" key="4">
    <source>
        <dbReference type="SAM" id="MobiDB-lite"/>
    </source>
</evidence>
<gene>
    <name evidence="7" type="ORF">CfE428DRAFT_3315</name>
</gene>
<dbReference type="InterPro" id="IPR015914">
    <property type="entry name" value="PAPs_N"/>
</dbReference>
<evidence type="ECO:0000313" key="7">
    <source>
        <dbReference type="EMBL" id="EDY19138.1"/>
    </source>
</evidence>
<name>B4D327_9BACT</name>
<dbReference type="InterPro" id="IPR012334">
    <property type="entry name" value="Pectin_lyas_fold"/>
</dbReference>
<dbReference type="PROSITE" id="PS50853">
    <property type="entry name" value="FN3"/>
    <property type="match status" value="1"/>
</dbReference>
<feature type="region of interest" description="Disordered" evidence="4">
    <location>
        <begin position="1105"/>
        <end position="1125"/>
    </location>
</feature>
<dbReference type="eggNOG" id="COG3420">
    <property type="taxonomic scope" value="Bacteria"/>
</dbReference>
<feature type="signal peptide" evidence="5">
    <location>
        <begin position="1"/>
        <end position="16"/>
    </location>
</feature>
<comment type="caution">
    <text evidence="7">The sequence shown here is derived from an EMBL/GenBank/DDBJ whole genome shotgun (WGS) entry which is preliminary data.</text>
</comment>
<accession>B4D327</accession>
<sequence precursor="true">MKALLLLFTLGASLQAAEYFTARNGNDAADGRSEKTAFATVSKGVSTLQPGDTLTVLPGTYFETVTAKISGTPEAPITIRAQRPGTVLLRGDVDAPAFRLVEGMKRTYVADFKPRVEGIAERSALRLYEPLSSAAEVERTNATYYQDDAAGRVYVHTSDSAPPDGRALALSVTNGFGILLVAPTGTKTVHDVVVDGLSFTGYQSREFPTEPGSRNRWGLAVVNGERVTVRRCSSFLNSGGIYLLAPIHCLVEDCHAFANISRFQVVGNNIIGWGVSETTFRRNVVEAIWGAGASAGDITFYGGPARKDISPLGTMEDNVAINAGIMIKGSAEGSEQHRNASVGAIAYYYQKPDTTNVLLRDFENAQAQQTYADPLNHDFRLQADAPASGAANVFFVSPTGDDAAAGNALKTAWRTLAHAAKTAQAGDTIYVTAGEYHETLAPAQSGTAEKPIRFARRGHDCVILDGGGKLPVGVDLKERSHVTVTGFVVRNFARASIEAQGGEAVRMENMIVTGSAGDGVSLALTREAIFTHNLIRHCRGADLRLANCPLATVTANIFEAGKEARLQCDAASLTELWSDANAFPPASGSSPLVVAAGKSYASLSAWQKATAQDPGSITAAEKYRDASAEPADFALRTDSPLIGRAPDASAIGPFLRLHVDRPLPVEDLTLHDTGAATATVEWSTPTRRAESTLEWGEDPTCPNKVTSSATVFHTVSLTNLHPGTKYYYRVSSPKPEGELVFASYAVSSSAAAAAAAPPPQSFQTAAQPAAPRTFHVATTGDDHHSGLSEADAFRTVAHAAELARAGDTVLIHAGTYEETVVIRSSGSEVAPITFRSAPGETVWMDGSNRFRSTAFRMADKHYITIDGLHFHHFRYAPDLSPIIQINGGSHLTIRRCFHDGREISGYVPAFVIAVETENLTLENDVMINGMGEGLTAFRCPDLTVRHCVFYNNFIRALTVLQYTPKRALNLSHNLFCDNLPQKYNNSLLRVSPLASLHSDDNVYFARLKAADRHLVETNDIHGKTVGHQGQGQYYGENLMLADVQKLAEQEKNSRFGNPGIRVAPELLAANAAQMEWQKVELHWDGKQFAPLDFADFMSDGNTPIAHAADGEANGLDPRAFSASAQ</sequence>
<evidence type="ECO:0000256" key="1">
    <source>
        <dbReference type="ARBA" id="ARBA00004613"/>
    </source>
</evidence>
<dbReference type="STRING" id="497964.CfE428DRAFT_3315"/>
<dbReference type="GO" id="GO:0003993">
    <property type="term" value="F:acid phosphatase activity"/>
    <property type="evidence" value="ECO:0007669"/>
    <property type="project" value="InterPro"/>
</dbReference>
<dbReference type="PANTHER" id="PTHR40088">
    <property type="entry name" value="PECTATE LYASE (EUROFUNG)"/>
    <property type="match status" value="1"/>
</dbReference>
<reference evidence="7 8" key="1">
    <citation type="journal article" date="2011" name="J. Bacteriol.">
        <title>Genome sequence of Chthoniobacter flavus Ellin428, an aerobic heterotrophic soil bacterium.</title>
        <authorList>
            <person name="Kant R."/>
            <person name="van Passel M.W."/>
            <person name="Palva A."/>
            <person name="Lucas S."/>
            <person name="Lapidus A."/>
            <person name="Glavina Del Rio T."/>
            <person name="Dalin E."/>
            <person name="Tice H."/>
            <person name="Bruce D."/>
            <person name="Goodwin L."/>
            <person name="Pitluck S."/>
            <person name="Larimer F.W."/>
            <person name="Land M.L."/>
            <person name="Hauser L."/>
            <person name="Sangwan P."/>
            <person name="de Vos W.M."/>
            <person name="Janssen P.H."/>
            <person name="Smidt H."/>
        </authorList>
    </citation>
    <scope>NUCLEOTIDE SEQUENCE [LARGE SCALE GENOMIC DNA]</scope>
    <source>
        <strain evidence="7 8">Ellin428</strain>
    </source>
</reference>
<dbReference type="InterPro" id="IPR003961">
    <property type="entry name" value="FN3_dom"/>
</dbReference>
<dbReference type="Gene3D" id="2.60.40.380">
    <property type="entry name" value="Purple acid phosphatase-like, N-terminal"/>
    <property type="match status" value="1"/>
</dbReference>
<dbReference type="InParanoid" id="B4D327"/>
<dbReference type="SUPFAM" id="SSF51126">
    <property type="entry name" value="Pectin lyase-like"/>
    <property type="match status" value="3"/>
</dbReference>
<feature type="chain" id="PRO_5002802697" evidence="5">
    <location>
        <begin position="17"/>
        <end position="1125"/>
    </location>
</feature>
<feature type="domain" description="Fibronectin type-III" evidence="6">
    <location>
        <begin position="664"/>
        <end position="759"/>
    </location>
</feature>
<dbReference type="InterPro" id="IPR008963">
    <property type="entry name" value="Purple_acid_Pase-like_N"/>
</dbReference>
<dbReference type="RefSeq" id="WP_006980640.1">
    <property type="nucleotide sequence ID" value="NZ_ABVL01000009.1"/>
</dbReference>
<dbReference type="EMBL" id="ABVL01000009">
    <property type="protein sequence ID" value="EDY19138.1"/>
    <property type="molecule type" value="Genomic_DNA"/>
</dbReference>
<organism evidence="7 8">
    <name type="scientific">Chthoniobacter flavus Ellin428</name>
    <dbReference type="NCBI Taxonomy" id="497964"/>
    <lineage>
        <taxon>Bacteria</taxon>
        <taxon>Pseudomonadati</taxon>
        <taxon>Verrucomicrobiota</taxon>
        <taxon>Spartobacteria</taxon>
        <taxon>Chthoniobacterales</taxon>
        <taxon>Chthoniobacteraceae</taxon>
        <taxon>Chthoniobacter</taxon>
    </lineage>
</organism>
<protein>
    <submittedName>
        <fullName evidence="7">Fibronectin type III domain protein</fullName>
    </submittedName>
</protein>
<dbReference type="CDD" id="cd00063">
    <property type="entry name" value="FN3"/>
    <property type="match status" value="1"/>
</dbReference>
<evidence type="ECO:0000256" key="3">
    <source>
        <dbReference type="ARBA" id="ARBA00022729"/>
    </source>
</evidence>